<accession>A0AAE0MWA7</accession>
<dbReference type="Proteomes" id="UP001278500">
    <property type="component" value="Unassembled WGS sequence"/>
</dbReference>
<dbReference type="GeneID" id="87858813"/>
<dbReference type="RefSeq" id="XP_062685999.1">
    <property type="nucleotide sequence ID" value="XM_062821659.1"/>
</dbReference>
<dbReference type="AlphaFoldDB" id="A0AAE0MWA7"/>
<protein>
    <submittedName>
        <fullName evidence="1">Uncharacterized protein</fullName>
    </submittedName>
</protein>
<comment type="caution">
    <text evidence="1">The sequence shown here is derived from an EMBL/GenBank/DDBJ whole genome shotgun (WGS) entry which is preliminary data.</text>
</comment>
<evidence type="ECO:0000313" key="2">
    <source>
        <dbReference type="Proteomes" id="UP001278500"/>
    </source>
</evidence>
<sequence>MIFHTSYRCRSDAYDWGYFFHPIPVGEKLEPSPGGFDVEPPFGRYLCAETTQLRLRAFKAPGSYVRDTLGEDVEDKEPGKDLNDQMGVEEADEEAANPEWQDCRCEVKVLGYSGYSVRDYKVILCDNSGEAVGVLFPNLADDIQKRWDAGSQGIEVDLVAISRGHTICWPQVQYPEKWNFYHVLWVEWIDGIAYRKGVGQVFRSAWERSKAEDVHLILG</sequence>
<organism evidence="1 2">
    <name type="scientific">Neurospora tetraspora</name>
    <dbReference type="NCBI Taxonomy" id="94610"/>
    <lineage>
        <taxon>Eukaryota</taxon>
        <taxon>Fungi</taxon>
        <taxon>Dikarya</taxon>
        <taxon>Ascomycota</taxon>
        <taxon>Pezizomycotina</taxon>
        <taxon>Sordariomycetes</taxon>
        <taxon>Sordariomycetidae</taxon>
        <taxon>Sordariales</taxon>
        <taxon>Sordariaceae</taxon>
        <taxon>Neurospora</taxon>
    </lineage>
</organism>
<reference evidence="1" key="1">
    <citation type="journal article" date="2023" name="Mol. Phylogenet. Evol.">
        <title>Genome-scale phylogeny and comparative genomics of the fungal order Sordariales.</title>
        <authorList>
            <person name="Hensen N."/>
            <person name="Bonometti L."/>
            <person name="Westerberg I."/>
            <person name="Brannstrom I.O."/>
            <person name="Guillou S."/>
            <person name="Cros-Aarteil S."/>
            <person name="Calhoun S."/>
            <person name="Haridas S."/>
            <person name="Kuo A."/>
            <person name="Mondo S."/>
            <person name="Pangilinan J."/>
            <person name="Riley R."/>
            <person name="LaButti K."/>
            <person name="Andreopoulos B."/>
            <person name="Lipzen A."/>
            <person name="Chen C."/>
            <person name="Yan M."/>
            <person name="Daum C."/>
            <person name="Ng V."/>
            <person name="Clum A."/>
            <person name="Steindorff A."/>
            <person name="Ohm R.A."/>
            <person name="Martin F."/>
            <person name="Silar P."/>
            <person name="Natvig D.O."/>
            <person name="Lalanne C."/>
            <person name="Gautier V."/>
            <person name="Ament-Velasquez S.L."/>
            <person name="Kruys A."/>
            <person name="Hutchinson M.I."/>
            <person name="Powell A.J."/>
            <person name="Barry K."/>
            <person name="Miller A.N."/>
            <person name="Grigoriev I.V."/>
            <person name="Debuchy R."/>
            <person name="Gladieux P."/>
            <person name="Hiltunen Thoren M."/>
            <person name="Johannesson H."/>
        </authorList>
    </citation>
    <scope>NUCLEOTIDE SEQUENCE</scope>
    <source>
        <strain evidence="1">CBS 560.94</strain>
    </source>
</reference>
<proteinExistence type="predicted"/>
<evidence type="ECO:0000313" key="1">
    <source>
        <dbReference type="EMBL" id="KAK3354621.1"/>
    </source>
</evidence>
<name>A0AAE0MWA7_9PEZI</name>
<gene>
    <name evidence="1" type="ORF">B0H65DRAFT_19220</name>
</gene>
<keyword evidence="2" id="KW-1185">Reference proteome</keyword>
<reference evidence="1" key="2">
    <citation type="submission" date="2023-06" db="EMBL/GenBank/DDBJ databases">
        <authorList>
            <consortium name="Lawrence Berkeley National Laboratory"/>
            <person name="Haridas S."/>
            <person name="Hensen N."/>
            <person name="Bonometti L."/>
            <person name="Westerberg I."/>
            <person name="Brannstrom I.O."/>
            <person name="Guillou S."/>
            <person name="Cros-Aarteil S."/>
            <person name="Calhoun S."/>
            <person name="Kuo A."/>
            <person name="Mondo S."/>
            <person name="Pangilinan J."/>
            <person name="Riley R."/>
            <person name="Labutti K."/>
            <person name="Andreopoulos B."/>
            <person name="Lipzen A."/>
            <person name="Chen C."/>
            <person name="Yanf M."/>
            <person name="Daum C."/>
            <person name="Ng V."/>
            <person name="Clum A."/>
            <person name="Steindorff A."/>
            <person name="Ohm R."/>
            <person name="Martin F."/>
            <person name="Silar P."/>
            <person name="Natvig D."/>
            <person name="Lalanne C."/>
            <person name="Gautier V."/>
            <person name="Ament-Velasquez S.L."/>
            <person name="Kruys A."/>
            <person name="Hutchinson M.I."/>
            <person name="Powell A.J."/>
            <person name="Barry K."/>
            <person name="Miller A.N."/>
            <person name="Grigoriev I.V."/>
            <person name="Debuchy R."/>
            <person name="Gladieux P."/>
            <person name="Thoren M.H."/>
            <person name="Johannesson H."/>
        </authorList>
    </citation>
    <scope>NUCLEOTIDE SEQUENCE</scope>
    <source>
        <strain evidence="1">CBS 560.94</strain>
    </source>
</reference>
<dbReference type="EMBL" id="JAUEPP010000001">
    <property type="protein sequence ID" value="KAK3354621.1"/>
    <property type="molecule type" value="Genomic_DNA"/>
</dbReference>